<accession>A0A7X6DR30</accession>
<evidence type="ECO:0000313" key="3">
    <source>
        <dbReference type="Proteomes" id="UP000534783"/>
    </source>
</evidence>
<dbReference type="InterPro" id="IPR052534">
    <property type="entry name" value="Extracell_DNA_Util/SecSys_Comp"/>
</dbReference>
<dbReference type="EMBL" id="VTOW01000002">
    <property type="protein sequence ID" value="NKE71538.1"/>
    <property type="molecule type" value="Genomic_DNA"/>
</dbReference>
<dbReference type="InterPro" id="IPR007813">
    <property type="entry name" value="PilN"/>
</dbReference>
<dbReference type="PANTHER" id="PTHR40278">
    <property type="entry name" value="DNA UTILIZATION PROTEIN HOFN"/>
    <property type="match status" value="1"/>
</dbReference>
<keyword evidence="3" id="KW-1185">Reference proteome</keyword>
<reference evidence="2 3" key="1">
    <citation type="journal article" date="2020" name="Nature">
        <title>Bacterial chemolithoautotrophy via manganese oxidation.</title>
        <authorList>
            <person name="Yu H."/>
            <person name="Leadbetter J.R."/>
        </authorList>
    </citation>
    <scope>NUCLEOTIDE SEQUENCE [LARGE SCALE GENOMIC DNA]</scope>
    <source>
        <strain evidence="2 3">Mn-1</strain>
    </source>
</reference>
<keyword evidence="1" id="KW-1133">Transmembrane helix</keyword>
<protein>
    <submittedName>
        <fullName evidence="2">PilN domain-containing protein</fullName>
    </submittedName>
</protein>
<dbReference type="Proteomes" id="UP000534783">
    <property type="component" value="Unassembled WGS sequence"/>
</dbReference>
<proteinExistence type="predicted"/>
<gene>
    <name evidence="2" type="ORF">MNODULE_12380</name>
</gene>
<dbReference type="RefSeq" id="WP_168060260.1">
    <property type="nucleotide sequence ID" value="NZ_VTOW01000002.1"/>
</dbReference>
<comment type="caution">
    <text evidence="2">The sequence shown here is derived from an EMBL/GenBank/DDBJ whole genome shotgun (WGS) entry which is preliminary data.</text>
</comment>
<organism evidence="2 3">
    <name type="scientific">Candidatus Manganitrophus noduliformans</name>
    <dbReference type="NCBI Taxonomy" id="2606439"/>
    <lineage>
        <taxon>Bacteria</taxon>
        <taxon>Pseudomonadati</taxon>
        <taxon>Nitrospirota</taxon>
        <taxon>Nitrospiria</taxon>
        <taxon>Candidatus Troglogloeales</taxon>
        <taxon>Candidatus Manganitrophaceae</taxon>
        <taxon>Candidatus Manganitrophus</taxon>
    </lineage>
</organism>
<dbReference type="AlphaFoldDB" id="A0A7X6DR30"/>
<evidence type="ECO:0000256" key="1">
    <source>
        <dbReference type="SAM" id="Phobius"/>
    </source>
</evidence>
<dbReference type="Pfam" id="PF05137">
    <property type="entry name" value="PilN"/>
    <property type="match status" value="1"/>
</dbReference>
<keyword evidence="1" id="KW-0472">Membrane</keyword>
<evidence type="ECO:0000313" key="2">
    <source>
        <dbReference type="EMBL" id="NKE71538.1"/>
    </source>
</evidence>
<name>A0A7X6DR30_9BACT</name>
<keyword evidence="1" id="KW-0812">Transmembrane</keyword>
<dbReference type="PANTHER" id="PTHR40278:SF1">
    <property type="entry name" value="DNA UTILIZATION PROTEIN HOFN"/>
    <property type="match status" value="1"/>
</dbReference>
<sequence>MDRFDINLSSGDYLKRRVILLTLYLAIVAMTVLIGIDLMKLNEMKESKAAFDARIGRVMNEQRELQEEIGKMGRRVSDDAVKAMQNEIQLINQLLRQKSFSWTAFLSDLEERVPAKLSVARIQPDFNTGQVILGGSAPSLKEVTELIGRLQESPFEEAFLMQQEESEREGKKEVNFSIRFKYNARRGGI</sequence>
<feature type="transmembrane region" description="Helical" evidence="1">
    <location>
        <begin position="18"/>
        <end position="38"/>
    </location>
</feature>